<organism evidence="6 7">
    <name type="scientific">Actinomycetospora chibensis</name>
    <dbReference type="NCBI Taxonomy" id="663606"/>
    <lineage>
        <taxon>Bacteria</taxon>
        <taxon>Bacillati</taxon>
        <taxon>Actinomycetota</taxon>
        <taxon>Actinomycetes</taxon>
        <taxon>Pseudonocardiales</taxon>
        <taxon>Pseudonocardiaceae</taxon>
        <taxon>Actinomycetospora</taxon>
    </lineage>
</organism>
<dbReference type="Gene3D" id="3.30.300.30">
    <property type="match status" value="1"/>
</dbReference>
<dbReference type="InterPro" id="IPR025110">
    <property type="entry name" value="AMP-bd_C"/>
</dbReference>
<feature type="region of interest" description="Disordered" evidence="3">
    <location>
        <begin position="1"/>
        <end position="20"/>
    </location>
</feature>
<name>A0ABV9RD72_9PSEU</name>
<dbReference type="Gene3D" id="3.40.50.12780">
    <property type="entry name" value="N-terminal domain of ligase-like"/>
    <property type="match status" value="1"/>
</dbReference>
<accession>A0ABV9RD72</accession>
<evidence type="ECO:0000313" key="6">
    <source>
        <dbReference type="EMBL" id="MFC4832099.1"/>
    </source>
</evidence>
<sequence>MTLDRPPVAASTTERTLERSRWDRDEAVPLAEATIGGLLADRAEHQPDAPALIGRRHGDSAEQRYTYGELFTEARVVAAALLRVAEPGDHVALLAPNVVEWPVIEYGAALAGVVLVALNPALGPHELTHALTLSRASVLLHADTSRDIDLAGRVAQIRSDLPDLRETISLADTDRLRADPTGPLDRATPTTPAMMQFTSGTTGKPKGVLLAHRSLVNNARFTVITAEVPAGTAAIAPLPMFHTAACVISTLGPTWLGGAQVLIEKFDPGDVLRTMVAEDASVLFSVPTVLGAVLEAARRTEGPVPQLEAVLVGASTVPGSMIEAVEQTFGASVHNLFGQTELSPVLSLTRRSDSREDLVTKVGRPLPHTDAQIVDATTGEVLPIGVQGEICARGYGQMIEYYDDPDATATTVDPEGWLHTGDLGTMDARGLITVTGRLKEIIIRGGENIAPAEIEVALAGHPEVLQSAVVGLPDDHWGEIVGAAVVVREPGADGVEGRLEEFCRERLAKYKVPARWFVVDELPTTASGKVQKFALRDQLLSGEPS</sequence>
<gene>
    <name evidence="6" type="ORF">ACFPEL_06720</name>
</gene>
<keyword evidence="2" id="KW-0436">Ligase</keyword>
<feature type="domain" description="AMP-binding enzyme C-terminal" evidence="5">
    <location>
        <begin position="453"/>
        <end position="529"/>
    </location>
</feature>
<evidence type="ECO:0000256" key="2">
    <source>
        <dbReference type="ARBA" id="ARBA00022598"/>
    </source>
</evidence>
<evidence type="ECO:0000259" key="5">
    <source>
        <dbReference type="Pfam" id="PF13193"/>
    </source>
</evidence>
<dbReference type="Pfam" id="PF13193">
    <property type="entry name" value="AMP-binding_C"/>
    <property type="match status" value="1"/>
</dbReference>
<protein>
    <submittedName>
        <fullName evidence="6">Class I adenylate-forming enzyme family protein</fullName>
    </submittedName>
</protein>
<dbReference type="EMBL" id="JBHSIM010000013">
    <property type="protein sequence ID" value="MFC4832099.1"/>
    <property type="molecule type" value="Genomic_DNA"/>
</dbReference>
<dbReference type="InterPro" id="IPR020845">
    <property type="entry name" value="AMP-binding_CS"/>
</dbReference>
<comment type="similarity">
    <text evidence="1">Belongs to the ATP-dependent AMP-binding enzyme family.</text>
</comment>
<comment type="caution">
    <text evidence="6">The sequence shown here is derived from an EMBL/GenBank/DDBJ whole genome shotgun (WGS) entry which is preliminary data.</text>
</comment>
<keyword evidence="7" id="KW-1185">Reference proteome</keyword>
<dbReference type="RefSeq" id="WP_274189774.1">
    <property type="nucleotide sequence ID" value="NZ_BAABHN010000013.1"/>
</dbReference>
<reference evidence="7" key="1">
    <citation type="journal article" date="2019" name="Int. J. Syst. Evol. Microbiol.">
        <title>The Global Catalogue of Microorganisms (GCM) 10K type strain sequencing project: providing services to taxonomists for standard genome sequencing and annotation.</title>
        <authorList>
            <consortium name="The Broad Institute Genomics Platform"/>
            <consortium name="The Broad Institute Genome Sequencing Center for Infectious Disease"/>
            <person name="Wu L."/>
            <person name="Ma J."/>
        </authorList>
    </citation>
    <scope>NUCLEOTIDE SEQUENCE [LARGE SCALE GENOMIC DNA]</scope>
    <source>
        <strain evidence="7">CCUG 50347</strain>
    </source>
</reference>
<dbReference type="InterPro" id="IPR045851">
    <property type="entry name" value="AMP-bd_C_sf"/>
</dbReference>
<evidence type="ECO:0000256" key="3">
    <source>
        <dbReference type="SAM" id="MobiDB-lite"/>
    </source>
</evidence>
<evidence type="ECO:0000313" key="7">
    <source>
        <dbReference type="Proteomes" id="UP001595909"/>
    </source>
</evidence>
<evidence type="ECO:0000256" key="1">
    <source>
        <dbReference type="ARBA" id="ARBA00006432"/>
    </source>
</evidence>
<dbReference type="Proteomes" id="UP001595909">
    <property type="component" value="Unassembled WGS sequence"/>
</dbReference>
<dbReference type="Pfam" id="PF00501">
    <property type="entry name" value="AMP-binding"/>
    <property type="match status" value="1"/>
</dbReference>
<dbReference type="SUPFAM" id="SSF56801">
    <property type="entry name" value="Acetyl-CoA synthetase-like"/>
    <property type="match status" value="1"/>
</dbReference>
<dbReference type="PANTHER" id="PTHR43201">
    <property type="entry name" value="ACYL-COA SYNTHETASE"/>
    <property type="match status" value="1"/>
</dbReference>
<dbReference type="InterPro" id="IPR042099">
    <property type="entry name" value="ANL_N_sf"/>
</dbReference>
<dbReference type="PROSITE" id="PS00455">
    <property type="entry name" value="AMP_BINDING"/>
    <property type="match status" value="1"/>
</dbReference>
<dbReference type="InterPro" id="IPR000873">
    <property type="entry name" value="AMP-dep_synth/lig_dom"/>
</dbReference>
<feature type="domain" description="AMP-dependent synthetase/ligase" evidence="4">
    <location>
        <begin position="40"/>
        <end position="402"/>
    </location>
</feature>
<proteinExistence type="inferred from homology"/>
<dbReference type="PANTHER" id="PTHR43201:SF5">
    <property type="entry name" value="MEDIUM-CHAIN ACYL-COA LIGASE ACSF2, MITOCHONDRIAL"/>
    <property type="match status" value="1"/>
</dbReference>
<evidence type="ECO:0000259" key="4">
    <source>
        <dbReference type="Pfam" id="PF00501"/>
    </source>
</evidence>